<dbReference type="Gene3D" id="3.40.50.720">
    <property type="entry name" value="NAD(P)-binding Rossmann-like Domain"/>
    <property type="match status" value="1"/>
</dbReference>
<dbReference type="PRINTS" id="PR00081">
    <property type="entry name" value="GDHRDH"/>
</dbReference>
<dbReference type="EMBL" id="JARRAG010000002">
    <property type="protein sequence ID" value="MDG3006111.1"/>
    <property type="molecule type" value="Genomic_DNA"/>
</dbReference>
<keyword evidence="5" id="KW-1185">Reference proteome</keyword>
<feature type="domain" description="Ketoreductase" evidence="3">
    <location>
        <begin position="7"/>
        <end position="202"/>
    </location>
</feature>
<sequence length="278" mass="28729">MGRLDGSRCLIVGGTGGIGLASARRFRDEGARVVACGRSPETCAAAAADLGPGVAVLTADAAVPEDVDRLFAEAVEILGGRLDVLFHVAGLSGRRFGDGPLHECSVAGWDAVLDANARSTFLTDRAAVRQMLMQEPDARGLRGTVLNMGSVLGWSPAPDFFGTIAYAASKGAVEAMTIAAASRYARDRIRFNLIAPALIETPMAARACGDPAILAYLAAKQPMAGGPGSAEDCAEAALFLCEPASRFTTGVVLNVDGGWCVSEGRLPDAPPPPTFEKP</sequence>
<dbReference type="InterPro" id="IPR002347">
    <property type="entry name" value="SDR_fam"/>
</dbReference>
<dbReference type="PANTHER" id="PTHR43477">
    <property type="entry name" value="DIHYDROANTICAPSIN 7-DEHYDROGENASE"/>
    <property type="match status" value="1"/>
</dbReference>
<dbReference type="InterPro" id="IPR057326">
    <property type="entry name" value="KR_dom"/>
</dbReference>
<dbReference type="InterPro" id="IPR051122">
    <property type="entry name" value="SDR_DHRS6-like"/>
</dbReference>
<dbReference type="Pfam" id="PF13561">
    <property type="entry name" value="adh_short_C2"/>
    <property type="match status" value="1"/>
</dbReference>
<proteinExistence type="inferred from homology"/>
<accession>A0ABT6FEW0</accession>
<protein>
    <submittedName>
        <fullName evidence="4">SDR family NAD(P)-dependent oxidoreductase</fullName>
        <ecNumber evidence="4">1.-.-.-</ecNumber>
    </submittedName>
</protein>
<evidence type="ECO:0000259" key="3">
    <source>
        <dbReference type="SMART" id="SM00822"/>
    </source>
</evidence>
<evidence type="ECO:0000313" key="4">
    <source>
        <dbReference type="EMBL" id="MDG3006111.1"/>
    </source>
</evidence>
<dbReference type="PANTHER" id="PTHR43477:SF1">
    <property type="entry name" value="DIHYDROANTICAPSIN 7-DEHYDROGENASE"/>
    <property type="match status" value="1"/>
</dbReference>
<keyword evidence="2 4" id="KW-0560">Oxidoreductase</keyword>
<comment type="caution">
    <text evidence="4">The sequence shown here is derived from an EMBL/GenBank/DDBJ whole genome shotgun (WGS) entry which is preliminary data.</text>
</comment>
<dbReference type="PRINTS" id="PR00080">
    <property type="entry name" value="SDRFAMILY"/>
</dbReference>
<dbReference type="GO" id="GO:0016491">
    <property type="term" value="F:oxidoreductase activity"/>
    <property type="evidence" value="ECO:0007669"/>
    <property type="project" value="UniProtKB-KW"/>
</dbReference>
<dbReference type="InterPro" id="IPR036291">
    <property type="entry name" value="NAD(P)-bd_dom_sf"/>
</dbReference>
<gene>
    <name evidence="4" type="ORF">PZE19_20245</name>
</gene>
<dbReference type="Proteomes" id="UP001216907">
    <property type="component" value="Unassembled WGS sequence"/>
</dbReference>
<dbReference type="CDD" id="cd05233">
    <property type="entry name" value="SDR_c"/>
    <property type="match status" value="1"/>
</dbReference>
<evidence type="ECO:0000256" key="2">
    <source>
        <dbReference type="ARBA" id="ARBA00023002"/>
    </source>
</evidence>
<dbReference type="RefSeq" id="WP_277862413.1">
    <property type="nucleotide sequence ID" value="NZ_JARRAG010000002.1"/>
</dbReference>
<organism evidence="4 5">
    <name type="scientific">Paludisphaera mucosa</name>
    <dbReference type="NCBI Taxonomy" id="3030827"/>
    <lineage>
        <taxon>Bacteria</taxon>
        <taxon>Pseudomonadati</taxon>
        <taxon>Planctomycetota</taxon>
        <taxon>Planctomycetia</taxon>
        <taxon>Isosphaerales</taxon>
        <taxon>Isosphaeraceae</taxon>
        <taxon>Paludisphaera</taxon>
    </lineage>
</organism>
<evidence type="ECO:0000313" key="5">
    <source>
        <dbReference type="Proteomes" id="UP001216907"/>
    </source>
</evidence>
<dbReference type="SMART" id="SM00822">
    <property type="entry name" value="PKS_KR"/>
    <property type="match status" value="1"/>
</dbReference>
<name>A0ABT6FEW0_9BACT</name>
<dbReference type="EC" id="1.-.-.-" evidence="4"/>
<dbReference type="SUPFAM" id="SSF51735">
    <property type="entry name" value="NAD(P)-binding Rossmann-fold domains"/>
    <property type="match status" value="1"/>
</dbReference>
<evidence type="ECO:0000256" key="1">
    <source>
        <dbReference type="ARBA" id="ARBA00006484"/>
    </source>
</evidence>
<reference evidence="4 5" key="1">
    <citation type="submission" date="2023-03" db="EMBL/GenBank/DDBJ databases">
        <title>Paludisphaera mucosa sp. nov. a novel planctomycete from northern fen.</title>
        <authorList>
            <person name="Ivanova A."/>
        </authorList>
    </citation>
    <scope>NUCLEOTIDE SEQUENCE [LARGE SCALE GENOMIC DNA]</scope>
    <source>
        <strain evidence="4 5">Pla2</strain>
    </source>
</reference>
<comment type="similarity">
    <text evidence="1">Belongs to the short-chain dehydrogenases/reductases (SDR) family.</text>
</comment>